<dbReference type="AlphaFoldDB" id="A0A8X6IB19"/>
<evidence type="ECO:0000313" key="1">
    <source>
        <dbReference type="EMBL" id="GFR01440.1"/>
    </source>
</evidence>
<reference evidence="1" key="1">
    <citation type="submission" date="2020-07" db="EMBL/GenBank/DDBJ databases">
        <title>Multicomponent nature underlies the extraordinary mechanical properties of spider dragline silk.</title>
        <authorList>
            <person name="Kono N."/>
            <person name="Nakamura H."/>
            <person name="Mori M."/>
            <person name="Yoshida Y."/>
            <person name="Ohtoshi R."/>
            <person name="Malay A.D."/>
            <person name="Moran D.A.P."/>
            <person name="Tomita M."/>
            <person name="Numata K."/>
            <person name="Arakawa K."/>
        </authorList>
    </citation>
    <scope>NUCLEOTIDE SEQUENCE</scope>
</reference>
<gene>
    <name evidence="1" type="ORF">TNCT_18271</name>
</gene>
<accession>A0A8X6IB19</accession>
<keyword evidence="2" id="KW-1185">Reference proteome</keyword>
<name>A0A8X6IB19_TRICU</name>
<evidence type="ECO:0000313" key="2">
    <source>
        <dbReference type="Proteomes" id="UP000887116"/>
    </source>
</evidence>
<proteinExistence type="predicted"/>
<sequence>MNYACCRRHATTIPFQSRKKVVYSDGDGPNPLNLSKCKEGSEGLNKFQCDGDAVPDSDVKSEASGLGYSFSTWTVRDW</sequence>
<organism evidence="1 2">
    <name type="scientific">Trichonephila clavata</name>
    <name type="common">Joro spider</name>
    <name type="synonym">Nephila clavata</name>
    <dbReference type="NCBI Taxonomy" id="2740835"/>
    <lineage>
        <taxon>Eukaryota</taxon>
        <taxon>Metazoa</taxon>
        <taxon>Ecdysozoa</taxon>
        <taxon>Arthropoda</taxon>
        <taxon>Chelicerata</taxon>
        <taxon>Arachnida</taxon>
        <taxon>Araneae</taxon>
        <taxon>Araneomorphae</taxon>
        <taxon>Entelegynae</taxon>
        <taxon>Araneoidea</taxon>
        <taxon>Nephilidae</taxon>
        <taxon>Trichonephila</taxon>
    </lineage>
</organism>
<dbReference type="Proteomes" id="UP000887116">
    <property type="component" value="Unassembled WGS sequence"/>
</dbReference>
<dbReference type="EMBL" id="BMAO01005439">
    <property type="protein sequence ID" value="GFR01440.1"/>
    <property type="molecule type" value="Genomic_DNA"/>
</dbReference>
<comment type="caution">
    <text evidence="1">The sequence shown here is derived from an EMBL/GenBank/DDBJ whole genome shotgun (WGS) entry which is preliminary data.</text>
</comment>
<protein>
    <submittedName>
        <fullName evidence="1">Uncharacterized protein</fullName>
    </submittedName>
</protein>